<evidence type="ECO:0000256" key="3">
    <source>
        <dbReference type="ARBA" id="ARBA00038211"/>
    </source>
</evidence>
<accession>A0A8K0P0D5</accession>
<dbReference type="PANTHER" id="PTHR22603:SF93">
    <property type="entry name" value="RE24176P"/>
    <property type="match status" value="1"/>
</dbReference>
<comment type="similarity">
    <text evidence="3">Belongs to the choline/ethanolamine kinase family.</text>
</comment>
<evidence type="ECO:0000256" key="1">
    <source>
        <dbReference type="ARBA" id="ARBA00023209"/>
    </source>
</evidence>
<reference evidence="5" key="1">
    <citation type="submission" date="2013-04" db="EMBL/GenBank/DDBJ databases">
        <authorList>
            <person name="Qu J."/>
            <person name="Murali S.C."/>
            <person name="Bandaranaike D."/>
            <person name="Bellair M."/>
            <person name="Blankenburg K."/>
            <person name="Chao H."/>
            <person name="Dinh H."/>
            <person name="Doddapaneni H."/>
            <person name="Downs B."/>
            <person name="Dugan-Rocha S."/>
            <person name="Elkadiri S."/>
            <person name="Gnanaolivu R.D."/>
            <person name="Hernandez B."/>
            <person name="Javaid M."/>
            <person name="Jayaseelan J.C."/>
            <person name="Lee S."/>
            <person name="Li M."/>
            <person name="Ming W."/>
            <person name="Munidasa M."/>
            <person name="Muniz J."/>
            <person name="Nguyen L."/>
            <person name="Ongeri F."/>
            <person name="Osuji N."/>
            <person name="Pu L.-L."/>
            <person name="Puazo M."/>
            <person name="Qu C."/>
            <person name="Quiroz J."/>
            <person name="Raj R."/>
            <person name="Weissenberger G."/>
            <person name="Xin Y."/>
            <person name="Zou X."/>
            <person name="Han Y."/>
            <person name="Richards S."/>
            <person name="Worley K."/>
            <person name="Muzny D."/>
            <person name="Gibbs R."/>
        </authorList>
    </citation>
    <scope>NUCLEOTIDE SEQUENCE</scope>
    <source>
        <strain evidence="5">Sampled in the wild</strain>
    </source>
</reference>
<dbReference type="Gene3D" id="3.30.200.20">
    <property type="entry name" value="Phosphorylase Kinase, domain 1"/>
    <property type="match status" value="1"/>
</dbReference>
<comment type="caution">
    <text evidence="5">The sequence shown here is derived from an EMBL/GenBank/DDBJ whole genome shotgun (WGS) entry which is preliminary data.</text>
</comment>
<dbReference type="GO" id="GO:0004305">
    <property type="term" value="F:ethanolamine kinase activity"/>
    <property type="evidence" value="ECO:0007669"/>
    <property type="project" value="TreeGrafter"/>
</dbReference>
<evidence type="ECO:0008006" key="7">
    <source>
        <dbReference type="Google" id="ProtNLM"/>
    </source>
</evidence>
<dbReference type="Proteomes" id="UP000792457">
    <property type="component" value="Unassembled WGS sequence"/>
</dbReference>
<dbReference type="GO" id="GO:0004103">
    <property type="term" value="F:choline kinase activity"/>
    <property type="evidence" value="ECO:0007669"/>
    <property type="project" value="TreeGrafter"/>
</dbReference>
<dbReference type="Gene3D" id="3.90.1200.10">
    <property type="match status" value="2"/>
</dbReference>
<keyword evidence="6" id="KW-1185">Reference proteome</keyword>
<keyword evidence="2" id="KW-1208">Phospholipid metabolism</keyword>
<evidence type="ECO:0000313" key="6">
    <source>
        <dbReference type="Proteomes" id="UP000792457"/>
    </source>
</evidence>
<evidence type="ECO:0000256" key="4">
    <source>
        <dbReference type="SAM" id="MobiDB-lite"/>
    </source>
</evidence>
<evidence type="ECO:0000256" key="2">
    <source>
        <dbReference type="ARBA" id="ARBA00023264"/>
    </source>
</evidence>
<dbReference type="GO" id="GO:0005737">
    <property type="term" value="C:cytoplasm"/>
    <property type="evidence" value="ECO:0007669"/>
    <property type="project" value="TreeGrafter"/>
</dbReference>
<dbReference type="GO" id="GO:0006646">
    <property type="term" value="P:phosphatidylethanolamine biosynthetic process"/>
    <property type="evidence" value="ECO:0007669"/>
    <property type="project" value="TreeGrafter"/>
</dbReference>
<dbReference type="SUPFAM" id="SSF56112">
    <property type="entry name" value="Protein kinase-like (PK-like)"/>
    <property type="match status" value="2"/>
</dbReference>
<evidence type="ECO:0000313" key="5">
    <source>
        <dbReference type="EMBL" id="KAG8231050.1"/>
    </source>
</evidence>
<proteinExistence type="inferred from homology"/>
<keyword evidence="1" id="KW-0444">Lipid biosynthesis</keyword>
<keyword evidence="1" id="KW-0594">Phospholipid biosynthesis</keyword>
<reference evidence="5" key="2">
    <citation type="submission" date="2017-10" db="EMBL/GenBank/DDBJ databases">
        <title>Ladona fulva Genome sequencing and assembly.</title>
        <authorList>
            <person name="Murali S."/>
            <person name="Richards S."/>
            <person name="Bandaranaike D."/>
            <person name="Bellair M."/>
            <person name="Blankenburg K."/>
            <person name="Chao H."/>
            <person name="Dinh H."/>
            <person name="Doddapaneni H."/>
            <person name="Dugan-Rocha S."/>
            <person name="Elkadiri S."/>
            <person name="Gnanaolivu R."/>
            <person name="Hernandez B."/>
            <person name="Skinner E."/>
            <person name="Javaid M."/>
            <person name="Lee S."/>
            <person name="Li M."/>
            <person name="Ming W."/>
            <person name="Munidasa M."/>
            <person name="Muniz J."/>
            <person name="Nguyen L."/>
            <person name="Hughes D."/>
            <person name="Osuji N."/>
            <person name="Pu L.-L."/>
            <person name="Puazo M."/>
            <person name="Qu C."/>
            <person name="Quiroz J."/>
            <person name="Raj R."/>
            <person name="Weissenberger G."/>
            <person name="Xin Y."/>
            <person name="Zou X."/>
            <person name="Han Y."/>
            <person name="Worley K."/>
            <person name="Muzny D."/>
            <person name="Gibbs R."/>
        </authorList>
    </citation>
    <scope>NUCLEOTIDE SEQUENCE</scope>
    <source>
        <strain evidence="5">Sampled in the wild</strain>
    </source>
</reference>
<keyword evidence="1" id="KW-0443">Lipid metabolism</keyword>
<organism evidence="5 6">
    <name type="scientific">Ladona fulva</name>
    <name type="common">Scarce chaser dragonfly</name>
    <name type="synonym">Libellula fulva</name>
    <dbReference type="NCBI Taxonomy" id="123851"/>
    <lineage>
        <taxon>Eukaryota</taxon>
        <taxon>Metazoa</taxon>
        <taxon>Ecdysozoa</taxon>
        <taxon>Arthropoda</taxon>
        <taxon>Hexapoda</taxon>
        <taxon>Insecta</taxon>
        <taxon>Pterygota</taxon>
        <taxon>Palaeoptera</taxon>
        <taxon>Odonata</taxon>
        <taxon>Epiprocta</taxon>
        <taxon>Anisoptera</taxon>
        <taxon>Libelluloidea</taxon>
        <taxon>Libellulidae</taxon>
        <taxon>Ladona</taxon>
    </lineage>
</organism>
<dbReference type="PANTHER" id="PTHR22603">
    <property type="entry name" value="CHOLINE/ETHANOALAMINE KINASE"/>
    <property type="match status" value="1"/>
</dbReference>
<gene>
    <name evidence="5" type="ORF">J437_LFUL011173</name>
</gene>
<dbReference type="InterPro" id="IPR011009">
    <property type="entry name" value="Kinase-like_dom_sf"/>
</dbReference>
<dbReference type="Pfam" id="PF01633">
    <property type="entry name" value="Choline_kinase"/>
    <property type="match status" value="2"/>
</dbReference>
<feature type="compositionally biased region" description="Acidic residues" evidence="4">
    <location>
        <begin position="312"/>
        <end position="321"/>
    </location>
</feature>
<dbReference type="AlphaFoldDB" id="A0A8K0P0D5"/>
<sequence>MTHEQFVRWYLGALRREAATQGVDPPLRWKKRREEEGDADDAEETQALLAEIRAFTLASHFFWALWSIVNGTVSSIPFDYWDRRGRDSGGARGRSEPSAVLLRLYGQTTGGGVCGDKALEGLITESVIFALLSESQRGPCLFGVFPGGRLEEYIPARPLHTKELADKGLSRLIAEKVAQIHLMKVPINKEPRWLWDTMERWLVTIHEYSTSGLIPDASKAAMQRFVSYNLRKELDWLREYLVGVQSPVVFCHNDLQEGNILLRANNGAEAGAEMKELNAVVDQEGEESPGADGDEYREAEERWCHGLAAKEAEEEEEEVEEENGRWAEEDEDVEEADQRQLVVIDFEYCSYNYRAFDFANHMCEWMYDYSNKKPPYFTAMPRNFPSRKQQEQFVRWYLGALRREAATQGVDPPLRWKKRREEEGDADDAEETQALLAEIRAFTLASHFFWALWSIVNGTVSSIPFDYWEYGESRFRAYFRHKRRLLKGAPPGCDPQP</sequence>
<dbReference type="EMBL" id="KZ308526">
    <property type="protein sequence ID" value="KAG8231050.1"/>
    <property type="molecule type" value="Genomic_DNA"/>
</dbReference>
<dbReference type="OrthoDB" id="3649325at2759"/>
<protein>
    <recommendedName>
        <fullName evidence="7">Choline/ethanolamine kinase</fullName>
    </recommendedName>
</protein>
<name>A0A8K0P0D5_LADFU</name>
<feature type="region of interest" description="Disordered" evidence="4">
    <location>
        <begin position="310"/>
        <end position="334"/>
    </location>
</feature>